<comment type="function">
    <text evidence="2">Catalyzes the removal of elemental sulfur and selenium atoms from L-cysteine, L-cystine, L-selenocysteine, and L-selenocystine to produce L-alanine.</text>
</comment>
<dbReference type="EMBL" id="MWQY01000002">
    <property type="protein sequence ID" value="ORC37981.1"/>
    <property type="molecule type" value="Genomic_DNA"/>
</dbReference>
<dbReference type="GO" id="GO:0030170">
    <property type="term" value="F:pyridoxal phosphate binding"/>
    <property type="evidence" value="ECO:0007669"/>
    <property type="project" value="InterPro"/>
</dbReference>
<protein>
    <recommendedName>
        <fullName evidence="5">Probable cysteine desulfurase</fullName>
        <ecNumber evidence="4">2.8.1.7</ecNumber>
    </recommendedName>
</protein>
<dbReference type="InterPro" id="IPR010970">
    <property type="entry name" value="Cys_dSase_SufS"/>
</dbReference>
<dbReference type="AlphaFoldDB" id="A0A1Y1S3H8"/>
<gene>
    <name evidence="10" type="ORF">B4O97_02070</name>
</gene>
<feature type="domain" description="Aminotransferase class V" evidence="9">
    <location>
        <begin position="22"/>
        <end position="392"/>
    </location>
</feature>
<reference evidence="10 11" key="1">
    <citation type="submission" date="2017-03" db="EMBL/GenBank/DDBJ databases">
        <title>Draft Genome sequence of Marispirochaeta sp. strain JC444.</title>
        <authorList>
            <person name="Shivani Y."/>
            <person name="Subhash Y."/>
            <person name="Sasikala C."/>
            <person name="Ramana C."/>
        </authorList>
    </citation>
    <scope>NUCLEOTIDE SEQUENCE [LARGE SCALE GENOMIC DNA]</scope>
    <source>
        <strain evidence="10 11">JC444</strain>
    </source>
</reference>
<comment type="catalytic activity">
    <reaction evidence="8">
        <text>(sulfur carrier)-H + L-cysteine = (sulfur carrier)-SH + L-alanine</text>
        <dbReference type="Rhea" id="RHEA:43892"/>
        <dbReference type="Rhea" id="RHEA-COMP:14737"/>
        <dbReference type="Rhea" id="RHEA-COMP:14739"/>
        <dbReference type="ChEBI" id="CHEBI:29917"/>
        <dbReference type="ChEBI" id="CHEBI:35235"/>
        <dbReference type="ChEBI" id="CHEBI:57972"/>
        <dbReference type="ChEBI" id="CHEBI:64428"/>
        <dbReference type="EC" id="2.8.1.7"/>
    </reaction>
</comment>
<dbReference type="NCBIfam" id="TIGR01979">
    <property type="entry name" value="sufS"/>
    <property type="match status" value="1"/>
</dbReference>
<dbReference type="STRING" id="1963862.B4O97_02070"/>
<comment type="caution">
    <text evidence="10">The sequence shown here is derived from an EMBL/GenBank/DDBJ whole genome shotgun (WGS) entry which is preliminary data.</text>
</comment>
<sequence length="404" mass="44994">MELTETDIRYEFPVLRNHPDIVYLDSGATTQKPESVIRRIDRYYRQENANVHRGIHSLGEAATEAYEGARGKVQKFLNARKREEVIFTGGTTDAINLVASVFRESLLGPGKRILLTEMEHHANLVPWQLAAKRSGAELDFIPLADDGSLDLNRLDEKLNPDVAVLALTHISNVLGTINPVKEIIGRAHAEGIPVLVDAAQSIPRLPVDVQALGADFLVFSAHKVYGPTGIGVLYGREEWLERLPPWRGGGDMIDTVELDGSTWNTLPYKFEAGTPNIAGAAGTGAALEWLERRDIRLISDKEEYLTEYLRSRLAELSWIKMLPAPEGTRTGLVSFTMDGIHPYDAAQILDRKGFALRSGHHCAQPLHRRFGLEGSLRASFGVYNRESELDRLVEALQETRRFLA</sequence>
<dbReference type="InterPro" id="IPR016454">
    <property type="entry name" value="Cysteine_dSase"/>
</dbReference>
<dbReference type="GO" id="GO:0006534">
    <property type="term" value="P:cysteine metabolic process"/>
    <property type="evidence" value="ECO:0007669"/>
    <property type="project" value="InterPro"/>
</dbReference>
<evidence type="ECO:0000259" key="9">
    <source>
        <dbReference type="Pfam" id="PF00266"/>
    </source>
</evidence>
<comment type="cofactor">
    <cofactor evidence="1">
        <name>pyridoxal 5'-phosphate</name>
        <dbReference type="ChEBI" id="CHEBI:597326"/>
    </cofactor>
</comment>
<dbReference type="PIRSF" id="PIRSF005572">
    <property type="entry name" value="NifS"/>
    <property type="match status" value="1"/>
</dbReference>
<dbReference type="PANTHER" id="PTHR43586">
    <property type="entry name" value="CYSTEINE DESULFURASE"/>
    <property type="match status" value="1"/>
</dbReference>
<name>A0A1Y1S3H8_9SPIO</name>
<dbReference type="OrthoDB" id="9804366at2"/>
<evidence type="ECO:0000256" key="7">
    <source>
        <dbReference type="ARBA" id="ARBA00022898"/>
    </source>
</evidence>
<dbReference type="GO" id="GO:0031071">
    <property type="term" value="F:cysteine desulfurase activity"/>
    <property type="evidence" value="ECO:0007669"/>
    <property type="project" value="UniProtKB-EC"/>
</dbReference>
<dbReference type="EC" id="2.8.1.7" evidence="4"/>
<dbReference type="PANTHER" id="PTHR43586:SF8">
    <property type="entry name" value="CYSTEINE DESULFURASE 1, CHLOROPLASTIC"/>
    <property type="match status" value="1"/>
</dbReference>
<dbReference type="InterPro" id="IPR015422">
    <property type="entry name" value="PyrdxlP-dep_Trfase_small"/>
</dbReference>
<dbReference type="SUPFAM" id="SSF53383">
    <property type="entry name" value="PLP-dependent transferases"/>
    <property type="match status" value="1"/>
</dbReference>
<evidence type="ECO:0000256" key="5">
    <source>
        <dbReference type="ARBA" id="ARBA00021850"/>
    </source>
</evidence>
<evidence type="ECO:0000256" key="2">
    <source>
        <dbReference type="ARBA" id="ARBA00002824"/>
    </source>
</evidence>
<proteinExistence type="inferred from homology"/>
<organism evidence="10 11">
    <name type="scientific">Marispirochaeta aestuarii</name>
    <dbReference type="NCBI Taxonomy" id="1963862"/>
    <lineage>
        <taxon>Bacteria</taxon>
        <taxon>Pseudomonadati</taxon>
        <taxon>Spirochaetota</taxon>
        <taxon>Spirochaetia</taxon>
        <taxon>Spirochaetales</taxon>
        <taxon>Spirochaetaceae</taxon>
        <taxon>Marispirochaeta</taxon>
    </lineage>
</organism>
<keyword evidence="7" id="KW-0663">Pyridoxal phosphate</keyword>
<keyword evidence="6" id="KW-0808">Transferase</keyword>
<evidence type="ECO:0000313" key="11">
    <source>
        <dbReference type="Proteomes" id="UP000192343"/>
    </source>
</evidence>
<dbReference type="Gene3D" id="3.40.640.10">
    <property type="entry name" value="Type I PLP-dependent aspartate aminotransferase-like (Major domain)"/>
    <property type="match status" value="1"/>
</dbReference>
<evidence type="ECO:0000256" key="4">
    <source>
        <dbReference type="ARBA" id="ARBA00012239"/>
    </source>
</evidence>
<evidence type="ECO:0000256" key="1">
    <source>
        <dbReference type="ARBA" id="ARBA00001933"/>
    </source>
</evidence>
<dbReference type="CDD" id="cd06453">
    <property type="entry name" value="SufS_like"/>
    <property type="match status" value="1"/>
</dbReference>
<evidence type="ECO:0000256" key="3">
    <source>
        <dbReference type="ARBA" id="ARBA00010447"/>
    </source>
</evidence>
<evidence type="ECO:0000256" key="6">
    <source>
        <dbReference type="ARBA" id="ARBA00022679"/>
    </source>
</evidence>
<dbReference type="Proteomes" id="UP000192343">
    <property type="component" value="Unassembled WGS sequence"/>
</dbReference>
<evidence type="ECO:0000313" key="10">
    <source>
        <dbReference type="EMBL" id="ORC37981.1"/>
    </source>
</evidence>
<dbReference type="Pfam" id="PF00266">
    <property type="entry name" value="Aminotran_5"/>
    <property type="match status" value="1"/>
</dbReference>
<accession>A0A1Y1S3H8</accession>
<keyword evidence="11" id="KW-1185">Reference proteome</keyword>
<dbReference type="InterPro" id="IPR000192">
    <property type="entry name" value="Aminotrans_V_dom"/>
</dbReference>
<dbReference type="InterPro" id="IPR015421">
    <property type="entry name" value="PyrdxlP-dep_Trfase_major"/>
</dbReference>
<evidence type="ECO:0000256" key="8">
    <source>
        <dbReference type="ARBA" id="ARBA00050776"/>
    </source>
</evidence>
<comment type="similarity">
    <text evidence="3">Belongs to the class-V pyridoxal-phosphate-dependent aminotransferase family. Csd subfamily.</text>
</comment>
<dbReference type="InterPro" id="IPR015424">
    <property type="entry name" value="PyrdxlP-dep_Trfase"/>
</dbReference>
<dbReference type="Gene3D" id="3.90.1150.10">
    <property type="entry name" value="Aspartate Aminotransferase, domain 1"/>
    <property type="match status" value="1"/>
</dbReference>